<name>X1BNM0_9ZZZZ</name>
<reference evidence="1" key="1">
    <citation type="journal article" date="2014" name="Front. Microbiol.">
        <title>High frequency of phylogenetically diverse reductive dehalogenase-homologous genes in deep subseafloor sedimentary metagenomes.</title>
        <authorList>
            <person name="Kawai M."/>
            <person name="Futagami T."/>
            <person name="Toyoda A."/>
            <person name="Takaki Y."/>
            <person name="Nishi S."/>
            <person name="Hori S."/>
            <person name="Arai W."/>
            <person name="Tsubouchi T."/>
            <person name="Morono Y."/>
            <person name="Uchiyama I."/>
            <person name="Ito T."/>
            <person name="Fujiyama A."/>
            <person name="Inagaki F."/>
            <person name="Takami H."/>
        </authorList>
    </citation>
    <scope>NUCLEOTIDE SEQUENCE</scope>
    <source>
        <strain evidence="1">Expedition CK06-06</strain>
    </source>
</reference>
<accession>X1BNM0</accession>
<protein>
    <submittedName>
        <fullName evidence="1">Uncharacterized protein</fullName>
    </submittedName>
</protein>
<dbReference type="EMBL" id="BART01023775">
    <property type="protein sequence ID" value="GAG96590.1"/>
    <property type="molecule type" value="Genomic_DNA"/>
</dbReference>
<gene>
    <name evidence="1" type="ORF">S01H4_43147</name>
</gene>
<evidence type="ECO:0000313" key="1">
    <source>
        <dbReference type="EMBL" id="GAG96590.1"/>
    </source>
</evidence>
<organism evidence="1">
    <name type="scientific">marine sediment metagenome</name>
    <dbReference type="NCBI Taxonomy" id="412755"/>
    <lineage>
        <taxon>unclassified sequences</taxon>
        <taxon>metagenomes</taxon>
        <taxon>ecological metagenomes</taxon>
    </lineage>
</organism>
<sequence>MKRTRPRNVEEIDEFILRPFRSVRIVMGENVIIHPTASLGGSGFTWARKDDGSI</sequence>
<comment type="caution">
    <text evidence="1">The sequence shown here is derived from an EMBL/GenBank/DDBJ whole genome shotgun (WGS) entry which is preliminary data.</text>
</comment>
<dbReference type="AlphaFoldDB" id="X1BNM0"/>
<proteinExistence type="predicted"/>
<feature type="non-terminal residue" evidence="1">
    <location>
        <position position="54"/>
    </location>
</feature>